<sequence>MWTLHRRDDGGLLAELVVTGGDFPWLNAHVRPTEGFPEVRPLFAEELRLLDHIDQNGESWERAYDAVRNAVTLRYPQGREVPEFLLHIEGDEAWWRWSDEPFDKEDS</sequence>
<organism evidence="1 2">
    <name type="scientific">Micromonospora maris</name>
    <dbReference type="NCBI Taxonomy" id="1003110"/>
    <lineage>
        <taxon>Bacteria</taxon>
        <taxon>Bacillati</taxon>
        <taxon>Actinomycetota</taxon>
        <taxon>Actinomycetes</taxon>
        <taxon>Micromonosporales</taxon>
        <taxon>Micromonosporaceae</taxon>
        <taxon>Micromonospora</taxon>
    </lineage>
</organism>
<evidence type="ECO:0000313" key="1">
    <source>
        <dbReference type="EMBL" id="KUJ44869.1"/>
    </source>
</evidence>
<name>A0A9X0I173_9ACTN</name>
<dbReference type="AlphaFoldDB" id="A0A9X0I173"/>
<reference evidence="1 2" key="1">
    <citation type="submission" date="2015-10" db="EMBL/GenBank/DDBJ databases">
        <authorList>
            <person name="Ju K.-S."/>
            <person name="Doroghazi J.R."/>
            <person name="Metcalf W.W."/>
        </authorList>
    </citation>
    <scope>NUCLEOTIDE SEQUENCE [LARGE SCALE GENOMIC DNA]</scope>
    <source>
        <strain evidence="1 2">NRRL B-24793</strain>
    </source>
</reference>
<gene>
    <name evidence="1" type="ORF">ADL17_17170</name>
</gene>
<comment type="caution">
    <text evidence="1">The sequence shown here is derived from an EMBL/GenBank/DDBJ whole genome shotgun (WGS) entry which is preliminary data.</text>
</comment>
<evidence type="ECO:0000313" key="2">
    <source>
        <dbReference type="Proteomes" id="UP000053246"/>
    </source>
</evidence>
<accession>A0A9X0I173</accession>
<proteinExistence type="predicted"/>
<dbReference type="OMA" id="DRAWFRW"/>
<keyword evidence="2" id="KW-1185">Reference proteome</keyword>
<dbReference type="Proteomes" id="UP000053246">
    <property type="component" value="Unassembled WGS sequence"/>
</dbReference>
<dbReference type="EMBL" id="LMWI01000002">
    <property type="protein sequence ID" value="KUJ44869.1"/>
    <property type="molecule type" value="Genomic_DNA"/>
</dbReference>
<protein>
    <submittedName>
        <fullName evidence="1">Uncharacterized protein</fullName>
    </submittedName>
</protein>